<feature type="region of interest" description="Disordered" evidence="1">
    <location>
        <begin position="117"/>
        <end position="161"/>
    </location>
</feature>
<keyword evidence="2" id="KW-0472">Membrane</keyword>
<evidence type="ECO:0000256" key="2">
    <source>
        <dbReference type="SAM" id="Phobius"/>
    </source>
</evidence>
<evidence type="ECO:0000313" key="3">
    <source>
        <dbReference type="Proteomes" id="UP000025227"/>
    </source>
</evidence>
<dbReference type="AlphaFoldDB" id="A0A7I4Y0A1"/>
<feature type="compositionally biased region" description="Basic and acidic residues" evidence="1">
    <location>
        <begin position="133"/>
        <end position="161"/>
    </location>
</feature>
<evidence type="ECO:0000256" key="1">
    <source>
        <dbReference type="SAM" id="MobiDB-lite"/>
    </source>
</evidence>
<proteinExistence type="predicted"/>
<dbReference type="WBParaSite" id="HCON_00027630-00001">
    <property type="protein sequence ID" value="HCON_00027630-00001"/>
    <property type="gene ID" value="HCON_00027630"/>
</dbReference>
<organism evidence="3 4">
    <name type="scientific">Haemonchus contortus</name>
    <name type="common">Barber pole worm</name>
    <dbReference type="NCBI Taxonomy" id="6289"/>
    <lineage>
        <taxon>Eukaryota</taxon>
        <taxon>Metazoa</taxon>
        <taxon>Ecdysozoa</taxon>
        <taxon>Nematoda</taxon>
        <taxon>Chromadorea</taxon>
        <taxon>Rhabditida</taxon>
        <taxon>Rhabditina</taxon>
        <taxon>Rhabditomorpha</taxon>
        <taxon>Strongyloidea</taxon>
        <taxon>Trichostrongylidae</taxon>
        <taxon>Haemonchus</taxon>
    </lineage>
</organism>
<keyword evidence="2" id="KW-1133">Transmembrane helix</keyword>
<name>A0A7I4Y0A1_HAECO</name>
<protein>
    <submittedName>
        <fullName evidence="4">Transmembrane protein</fullName>
    </submittedName>
</protein>
<keyword evidence="3" id="KW-1185">Reference proteome</keyword>
<dbReference type="Proteomes" id="UP000025227">
    <property type="component" value="Unplaced"/>
</dbReference>
<feature type="transmembrane region" description="Helical" evidence="2">
    <location>
        <begin position="89"/>
        <end position="110"/>
    </location>
</feature>
<reference evidence="4" key="1">
    <citation type="submission" date="2020-12" db="UniProtKB">
        <authorList>
            <consortium name="WormBaseParasite"/>
        </authorList>
    </citation>
    <scope>IDENTIFICATION</scope>
    <source>
        <strain evidence="4">MHco3</strain>
    </source>
</reference>
<keyword evidence="2" id="KW-0812">Transmembrane</keyword>
<sequence>MGPLPRTMIHEATTTRQTTATATSTTSIKVPTTFATTSDFEFPGRSTTLPGTSAYDDQGFIPDKESFSTSKTEAGEPQLMDSFLGQYGLAIPAAFAISLIVIIAIIAVMLRKGKRNKHVGGAVGKGGKRKVKGSKETSNEGSRESKTKEGGSKEKMTLSKE</sequence>
<evidence type="ECO:0000313" key="4">
    <source>
        <dbReference type="WBParaSite" id="HCON_00027630-00001"/>
    </source>
</evidence>
<accession>A0A7I4Y0A1</accession>